<dbReference type="CDD" id="cd04056">
    <property type="entry name" value="Peptidases_S53"/>
    <property type="match status" value="1"/>
</dbReference>
<dbReference type="InterPro" id="IPR050819">
    <property type="entry name" value="Tripeptidyl-peptidase_I"/>
</dbReference>
<dbReference type="PANTHER" id="PTHR14218:SF15">
    <property type="entry name" value="TRIPEPTIDYL-PEPTIDASE 1"/>
    <property type="match status" value="1"/>
</dbReference>
<dbReference type="GO" id="GO:0004252">
    <property type="term" value="F:serine-type endopeptidase activity"/>
    <property type="evidence" value="ECO:0007669"/>
    <property type="project" value="InterPro"/>
</dbReference>
<dbReference type="Proteomes" id="UP000642748">
    <property type="component" value="Unassembled WGS sequence"/>
</dbReference>
<evidence type="ECO:0000259" key="2">
    <source>
        <dbReference type="PROSITE" id="PS51695"/>
    </source>
</evidence>
<protein>
    <recommendedName>
        <fullName evidence="2">Peptidase S53 domain-containing protein</fullName>
    </recommendedName>
</protein>
<dbReference type="EMBL" id="BONZ01000077">
    <property type="protein sequence ID" value="GIH19156.1"/>
    <property type="molecule type" value="Genomic_DNA"/>
</dbReference>
<gene>
    <name evidence="3" type="ORF">Raf01_73280</name>
</gene>
<dbReference type="Gene3D" id="3.40.50.200">
    <property type="entry name" value="Peptidase S8/S53 domain"/>
    <property type="match status" value="1"/>
</dbReference>
<sequence>MPTTLVVASVIGVTLFTVTTAVAKPMAGTPTATDQSAHYTRSACNQPAKRGHARCYATVWTPGTDHQIRPNADAPPAGALGPADIQSAYHLPNAGGGQTVAIVDAFGNSHAEADLATFRSHYGLPPCTSANGCLRIVNQQGNASPLPPDDAGWALETTLDLDAVSSACPNCNILLVQGDDNGDDSLGASVDTAVSLGAKYVSNSYGVAGEEPDQVNFDHYYSHPGVAVTVSAGDAGDVQSWPATNPDVIAVGGTRLTKATSTTRGWNESAWSDGGSGCSLYEPQPAYQDRIDTTCGDYRATADISADADPASGLAVFDTLGQSGWLQVGGTSLSSPLVASMYALAGQPSAGVLPVSYLYDPSKSGDFFDITTGKNGTCGNLLCTAGPGWDGPTGLGSPNGVDALVQGPHGDIAGQVTDAATGQPIAGAKVTTSAGYVTRSDAQGHYDLSVVPGSYDVSVSAFRYPAVTHSATATNGQTTTLDFALTSVPSASVSGAVTDGSGHGWPLYAEITIDGYPAGPIFTDPSTGAYSVQLPQGGDYILRVAPMYGGYLAQQTRVHVGTADLRQDFRTKVDETTCNAPGYGWNGLNTTFTRWTGDTAADGWSVSGGTASWRFDDPGNRPAPPGGDDRFAIADSAFYGSAGLGTALTSPAIDLSQQAHPVLSFDGSYYAATRGTVAEVALSTDGGHRWASVWKHTTTNAIGHVELQIPQAAGKSGVRVRFGFAGKGGWWWAVDNVSVGTHECVPTSGGLLIGTVTDKATGKGIDGATVTSAAGLDATGTASATQDNAIRDGFYYLFTPQAGSQQVTATATGYVSDMASVDVATDQVTRHDWALTAKGGN</sequence>
<dbReference type="AlphaFoldDB" id="A0A8J3QZ06"/>
<dbReference type="InterPro" id="IPR008969">
    <property type="entry name" value="CarboxyPept-like_regulatory"/>
</dbReference>
<dbReference type="Pfam" id="PF13620">
    <property type="entry name" value="CarboxypepD_reg"/>
    <property type="match status" value="1"/>
</dbReference>
<feature type="chain" id="PRO_5035250736" description="Peptidase S53 domain-containing protein" evidence="1">
    <location>
        <begin position="24"/>
        <end position="841"/>
    </location>
</feature>
<dbReference type="Gene3D" id="2.60.40.1120">
    <property type="entry name" value="Carboxypeptidase-like, regulatory domain"/>
    <property type="match status" value="2"/>
</dbReference>
<dbReference type="GO" id="GO:0006508">
    <property type="term" value="P:proteolysis"/>
    <property type="evidence" value="ECO:0007669"/>
    <property type="project" value="InterPro"/>
</dbReference>
<dbReference type="PANTHER" id="PTHR14218">
    <property type="entry name" value="PROTEASE S8 TRIPEPTIDYL PEPTIDASE I CLN2"/>
    <property type="match status" value="1"/>
</dbReference>
<accession>A0A8J3QZ06</accession>
<comment type="caution">
    <text evidence="3">The sequence shown here is derived from an EMBL/GenBank/DDBJ whole genome shotgun (WGS) entry which is preliminary data.</text>
</comment>
<proteinExistence type="predicted"/>
<evidence type="ECO:0000313" key="3">
    <source>
        <dbReference type="EMBL" id="GIH19156.1"/>
    </source>
</evidence>
<feature type="signal peptide" evidence="1">
    <location>
        <begin position="1"/>
        <end position="23"/>
    </location>
</feature>
<evidence type="ECO:0000256" key="1">
    <source>
        <dbReference type="SAM" id="SignalP"/>
    </source>
</evidence>
<evidence type="ECO:0000313" key="4">
    <source>
        <dbReference type="Proteomes" id="UP000642748"/>
    </source>
</evidence>
<keyword evidence="1" id="KW-0732">Signal</keyword>
<dbReference type="GO" id="GO:0008240">
    <property type="term" value="F:tripeptidyl-peptidase activity"/>
    <property type="evidence" value="ECO:0007669"/>
    <property type="project" value="TreeGrafter"/>
</dbReference>
<organism evidence="3 4">
    <name type="scientific">Rugosimonospora africana</name>
    <dbReference type="NCBI Taxonomy" id="556532"/>
    <lineage>
        <taxon>Bacteria</taxon>
        <taxon>Bacillati</taxon>
        <taxon>Actinomycetota</taxon>
        <taxon>Actinomycetes</taxon>
        <taxon>Micromonosporales</taxon>
        <taxon>Micromonosporaceae</taxon>
        <taxon>Rugosimonospora</taxon>
    </lineage>
</organism>
<dbReference type="InterPro" id="IPR030400">
    <property type="entry name" value="Sedolisin_dom"/>
</dbReference>
<dbReference type="InterPro" id="IPR036852">
    <property type="entry name" value="Peptidase_S8/S53_dom_sf"/>
</dbReference>
<dbReference type="Gene3D" id="2.60.120.260">
    <property type="entry name" value="Galactose-binding domain-like"/>
    <property type="match status" value="1"/>
</dbReference>
<name>A0A8J3QZ06_9ACTN</name>
<dbReference type="PROSITE" id="PS51695">
    <property type="entry name" value="SEDOLISIN"/>
    <property type="match status" value="1"/>
</dbReference>
<dbReference type="SUPFAM" id="SSF49464">
    <property type="entry name" value="Carboxypeptidase regulatory domain-like"/>
    <property type="match status" value="2"/>
</dbReference>
<reference evidence="3" key="1">
    <citation type="submission" date="2021-01" db="EMBL/GenBank/DDBJ databases">
        <title>Whole genome shotgun sequence of Rugosimonospora africana NBRC 104875.</title>
        <authorList>
            <person name="Komaki H."/>
            <person name="Tamura T."/>
        </authorList>
    </citation>
    <scope>NUCLEOTIDE SEQUENCE</scope>
    <source>
        <strain evidence="3">NBRC 104875</strain>
    </source>
</reference>
<dbReference type="SUPFAM" id="SSF52743">
    <property type="entry name" value="Subtilisin-like"/>
    <property type="match status" value="1"/>
</dbReference>
<keyword evidence="4" id="KW-1185">Reference proteome</keyword>
<feature type="domain" description="Peptidase S53" evidence="2">
    <location>
        <begin position="79"/>
        <end position="410"/>
    </location>
</feature>